<dbReference type="GO" id="GO:0071555">
    <property type="term" value="P:cell wall organization"/>
    <property type="evidence" value="ECO:0007669"/>
    <property type="project" value="UniProtKB-KW"/>
</dbReference>
<dbReference type="GO" id="GO:0008360">
    <property type="term" value="P:regulation of cell shape"/>
    <property type="evidence" value="ECO:0007669"/>
    <property type="project" value="UniProtKB-KW"/>
</dbReference>
<dbReference type="InterPro" id="IPR050068">
    <property type="entry name" value="MurA_subfamily"/>
</dbReference>
<keyword evidence="4 12" id="KW-0132">Cell division</keyword>
<organism evidence="14 15">
    <name type="scientific">candidate division WS5 bacterium</name>
    <dbReference type="NCBI Taxonomy" id="2093353"/>
    <lineage>
        <taxon>Bacteria</taxon>
        <taxon>candidate division WS5</taxon>
    </lineage>
</organism>
<sequence>MSKIIIEGPARLKGKVKISGSKNAALPIICATLLTKGKNTLENVPNIADIHNLLKIIEKLGSKIKFEGNTLEIDNTNINGNDPDEDLVRNIRASILLIGPLLSRNKKVKISAPGGCFIGNRPLNDHFEAFEKLGASIKERGDIYTLHTSQFVGRDITLSLMSVTATENIIMASVLAKGTTRLHLASCEPHVQDLCKFLNKAGAKISGIGTNSLTIKGVKKLKPVKYSVISDEIEAGTYIIAAAATGSEITLENINTSAMTCSILPRLKEAGVNMDVERNSICVKKSTSLKPIQKIWTAPAPHFPSDLQAPFAVLMTQASGSTLIHETMYEGRLNYTKELKKMGANAFILDPHRAVIIGPTPLFGKKITTLDLRAGATLIIAALIAEGESEITHAEIIDRGYENIVEKLHGLGAKITRI</sequence>
<dbReference type="AlphaFoldDB" id="A0A419D9Y2"/>
<proteinExistence type="inferred from homology"/>
<dbReference type="Proteomes" id="UP000285655">
    <property type="component" value="Unassembled WGS sequence"/>
</dbReference>
<evidence type="ECO:0000256" key="10">
    <source>
        <dbReference type="ARBA" id="ARBA00038367"/>
    </source>
</evidence>
<keyword evidence="9 12" id="KW-0961">Cell wall biogenesis/degradation</keyword>
<dbReference type="NCBIfam" id="TIGR01072">
    <property type="entry name" value="murA"/>
    <property type="match status" value="1"/>
</dbReference>
<comment type="caution">
    <text evidence="12">Lacks conserved residue(s) required for the propagation of feature annotation.</text>
</comment>
<evidence type="ECO:0000256" key="5">
    <source>
        <dbReference type="ARBA" id="ARBA00022679"/>
    </source>
</evidence>
<evidence type="ECO:0000313" key="15">
    <source>
        <dbReference type="Proteomes" id="UP000285655"/>
    </source>
</evidence>
<dbReference type="NCBIfam" id="NF006873">
    <property type="entry name" value="PRK09369.1"/>
    <property type="match status" value="1"/>
</dbReference>
<keyword evidence="8 12" id="KW-0131">Cell cycle</keyword>
<evidence type="ECO:0000256" key="2">
    <source>
        <dbReference type="ARBA" id="ARBA00004752"/>
    </source>
</evidence>
<protein>
    <recommendedName>
        <fullName evidence="12">UDP-N-acetylglucosamine 1-carboxyvinyltransferase</fullName>
        <ecNumber evidence="12">2.5.1.7</ecNumber>
    </recommendedName>
    <alternativeName>
        <fullName evidence="12">Enoylpyruvate transferase</fullName>
    </alternativeName>
    <alternativeName>
        <fullName evidence="12">UDP-N-acetylglucosamine enolpyruvyl transferase</fullName>
        <shortName evidence="12">EPT</shortName>
    </alternativeName>
</protein>
<feature type="binding site" evidence="12">
    <location>
        <begin position="22"/>
        <end position="23"/>
    </location>
    <ligand>
        <name>phosphoenolpyruvate</name>
        <dbReference type="ChEBI" id="CHEBI:58702"/>
    </ligand>
</feature>
<evidence type="ECO:0000256" key="9">
    <source>
        <dbReference type="ARBA" id="ARBA00023316"/>
    </source>
</evidence>
<feature type="active site" description="Proton donor" evidence="12">
    <location>
        <position position="116"/>
    </location>
</feature>
<feature type="domain" description="Enolpyruvate transferase" evidence="13">
    <location>
        <begin position="7"/>
        <end position="408"/>
    </location>
</feature>
<dbReference type="Pfam" id="PF00275">
    <property type="entry name" value="EPSP_synthase"/>
    <property type="match status" value="1"/>
</dbReference>
<dbReference type="CDD" id="cd01555">
    <property type="entry name" value="UdpNAET"/>
    <property type="match status" value="1"/>
</dbReference>
<dbReference type="GO" id="GO:0009252">
    <property type="term" value="P:peptidoglycan biosynthetic process"/>
    <property type="evidence" value="ECO:0007669"/>
    <property type="project" value="UniProtKB-UniRule"/>
</dbReference>
<dbReference type="InterPro" id="IPR001986">
    <property type="entry name" value="Enolpyruvate_Tfrase_dom"/>
</dbReference>
<keyword evidence="6 12" id="KW-0133">Cell shape</keyword>
<dbReference type="Gene3D" id="3.65.10.10">
    <property type="entry name" value="Enolpyruvate transferase domain"/>
    <property type="match status" value="2"/>
</dbReference>
<dbReference type="InterPro" id="IPR005750">
    <property type="entry name" value="UDP_GlcNAc_COvinyl_MurA"/>
</dbReference>
<feature type="modified residue" description="2-(S-cysteinyl)pyruvic acid O-phosphothioketal" evidence="12">
    <location>
        <position position="116"/>
    </location>
</feature>
<feature type="binding site" evidence="12">
    <location>
        <position position="306"/>
    </location>
    <ligand>
        <name>UDP-N-acetyl-alpha-D-glucosamine</name>
        <dbReference type="ChEBI" id="CHEBI:57705"/>
    </ligand>
</feature>
<dbReference type="PANTHER" id="PTHR43783:SF1">
    <property type="entry name" value="UDP-N-ACETYLGLUCOSAMINE 1-CARBOXYVINYLTRANSFERASE"/>
    <property type="match status" value="1"/>
</dbReference>
<gene>
    <name evidence="12 14" type="primary">murA</name>
    <name evidence="14" type="ORF">C4544_06330</name>
</gene>
<comment type="pathway">
    <text evidence="2 12">Cell wall biogenesis; peptidoglycan biosynthesis.</text>
</comment>
<keyword evidence="7 12" id="KW-0573">Peptidoglycan synthesis</keyword>
<dbReference type="InterPro" id="IPR013792">
    <property type="entry name" value="RNA3'P_cycl/enolpyr_Trfase_a/b"/>
</dbReference>
<comment type="similarity">
    <text evidence="10 12">Belongs to the EPSP synthase family. MurA subfamily.</text>
</comment>
<evidence type="ECO:0000256" key="12">
    <source>
        <dbReference type="HAMAP-Rule" id="MF_00111"/>
    </source>
</evidence>
<keyword evidence="5 12" id="KW-0808">Transferase</keyword>
<evidence type="ECO:0000259" key="13">
    <source>
        <dbReference type="Pfam" id="PF00275"/>
    </source>
</evidence>
<feature type="binding site" evidence="12">
    <location>
        <position position="328"/>
    </location>
    <ligand>
        <name>UDP-N-acetyl-alpha-D-glucosamine</name>
        <dbReference type="ChEBI" id="CHEBI:57705"/>
    </ligand>
</feature>
<evidence type="ECO:0000256" key="11">
    <source>
        <dbReference type="ARBA" id="ARBA00047527"/>
    </source>
</evidence>
<dbReference type="UniPathway" id="UPA00219"/>
<dbReference type="GO" id="GO:0008760">
    <property type="term" value="F:UDP-N-acetylglucosamine 1-carboxyvinyltransferase activity"/>
    <property type="evidence" value="ECO:0007669"/>
    <property type="project" value="UniProtKB-UniRule"/>
</dbReference>
<evidence type="ECO:0000256" key="4">
    <source>
        <dbReference type="ARBA" id="ARBA00022618"/>
    </source>
</evidence>
<evidence type="ECO:0000256" key="1">
    <source>
        <dbReference type="ARBA" id="ARBA00004496"/>
    </source>
</evidence>
<dbReference type="PANTHER" id="PTHR43783">
    <property type="entry name" value="UDP-N-ACETYLGLUCOSAMINE 1-CARBOXYVINYLTRANSFERASE"/>
    <property type="match status" value="1"/>
</dbReference>
<dbReference type="GO" id="GO:0005737">
    <property type="term" value="C:cytoplasm"/>
    <property type="evidence" value="ECO:0007669"/>
    <property type="project" value="UniProtKB-SubCell"/>
</dbReference>
<dbReference type="HAMAP" id="MF_00111">
    <property type="entry name" value="MurA"/>
    <property type="match status" value="1"/>
</dbReference>
<keyword evidence="12" id="KW-0670">Pyruvate</keyword>
<comment type="catalytic activity">
    <reaction evidence="11 12">
        <text>phosphoenolpyruvate + UDP-N-acetyl-alpha-D-glucosamine = UDP-N-acetyl-3-O-(1-carboxyvinyl)-alpha-D-glucosamine + phosphate</text>
        <dbReference type="Rhea" id="RHEA:18681"/>
        <dbReference type="ChEBI" id="CHEBI:43474"/>
        <dbReference type="ChEBI" id="CHEBI:57705"/>
        <dbReference type="ChEBI" id="CHEBI:58702"/>
        <dbReference type="ChEBI" id="CHEBI:68483"/>
        <dbReference type="EC" id="2.5.1.7"/>
    </reaction>
</comment>
<dbReference type="GO" id="GO:0019277">
    <property type="term" value="P:UDP-N-acetylgalactosamine biosynthetic process"/>
    <property type="evidence" value="ECO:0007669"/>
    <property type="project" value="InterPro"/>
</dbReference>
<comment type="subcellular location">
    <subcellularLocation>
        <location evidence="1 12">Cytoplasm</location>
    </subcellularLocation>
</comment>
<evidence type="ECO:0000256" key="8">
    <source>
        <dbReference type="ARBA" id="ARBA00023306"/>
    </source>
</evidence>
<comment type="caution">
    <text evidence="14">The sequence shown here is derived from an EMBL/GenBank/DDBJ whole genome shotgun (WGS) entry which is preliminary data.</text>
</comment>
<evidence type="ECO:0000256" key="7">
    <source>
        <dbReference type="ARBA" id="ARBA00022984"/>
    </source>
</evidence>
<reference evidence="14 15" key="1">
    <citation type="journal article" date="2017" name="ISME J.">
        <title>Energy and carbon metabolisms in a deep terrestrial subsurface fluid microbial community.</title>
        <authorList>
            <person name="Momper L."/>
            <person name="Jungbluth S.P."/>
            <person name="Lee M.D."/>
            <person name="Amend J.P."/>
        </authorList>
    </citation>
    <scope>NUCLEOTIDE SEQUENCE [LARGE SCALE GENOMIC DNA]</scope>
    <source>
        <strain evidence="14">SURF_29</strain>
    </source>
</reference>
<dbReference type="InterPro" id="IPR036968">
    <property type="entry name" value="Enolpyruvate_Tfrase_sf"/>
</dbReference>
<dbReference type="SUPFAM" id="SSF55205">
    <property type="entry name" value="EPT/RTPC-like"/>
    <property type="match status" value="1"/>
</dbReference>
<dbReference type="EMBL" id="QZJW01000055">
    <property type="protein sequence ID" value="RJO59959.1"/>
    <property type="molecule type" value="Genomic_DNA"/>
</dbReference>
<evidence type="ECO:0000256" key="3">
    <source>
        <dbReference type="ARBA" id="ARBA00022490"/>
    </source>
</evidence>
<keyword evidence="3 12" id="KW-0963">Cytoplasm</keyword>
<dbReference type="GO" id="GO:0051301">
    <property type="term" value="P:cell division"/>
    <property type="evidence" value="ECO:0007669"/>
    <property type="project" value="UniProtKB-KW"/>
</dbReference>
<name>A0A419D9Y2_9BACT</name>
<feature type="binding site" evidence="12">
    <location>
        <position position="92"/>
    </location>
    <ligand>
        <name>UDP-N-acetyl-alpha-D-glucosamine</name>
        <dbReference type="ChEBI" id="CHEBI:57705"/>
    </ligand>
</feature>
<evidence type="ECO:0000256" key="6">
    <source>
        <dbReference type="ARBA" id="ARBA00022960"/>
    </source>
</evidence>
<evidence type="ECO:0000313" key="14">
    <source>
        <dbReference type="EMBL" id="RJO59959.1"/>
    </source>
</evidence>
<comment type="function">
    <text evidence="12">Cell wall formation. Adds enolpyruvyl to UDP-N-acetylglucosamine.</text>
</comment>
<dbReference type="EC" id="2.5.1.7" evidence="12"/>
<accession>A0A419D9Y2</accession>